<proteinExistence type="predicted"/>
<dbReference type="InterPro" id="IPR014983">
    <property type="entry name" value="GAD-rel"/>
</dbReference>
<reference evidence="3 4" key="1">
    <citation type="submission" date="2016-08" db="EMBL/GenBank/DDBJ databases">
        <title>A Parts List for Fungal Cellulosomes Revealed by Comparative Genomics.</title>
        <authorList>
            <consortium name="DOE Joint Genome Institute"/>
            <person name="Haitjema C.H."/>
            <person name="Gilmore S.P."/>
            <person name="Henske J.K."/>
            <person name="Solomon K.V."/>
            <person name="De Groot R."/>
            <person name="Kuo A."/>
            <person name="Mondo S.J."/>
            <person name="Salamov A.A."/>
            <person name="Labutti K."/>
            <person name="Zhao Z."/>
            <person name="Chiniquy J."/>
            <person name="Barry K."/>
            <person name="Brewer H.M."/>
            <person name="Purvine S.O."/>
            <person name="Wright A.T."/>
            <person name="Boxma B."/>
            <person name="Van Alen T."/>
            <person name="Hackstein J.H."/>
            <person name="Baker S.E."/>
            <person name="Grigoriev I.V."/>
            <person name="O'Malley M.A."/>
        </authorList>
    </citation>
    <scope>NUCLEOTIDE SEQUENCE [LARGE SCALE GENOMIC DNA]</scope>
    <source>
        <strain evidence="3 4">S4</strain>
    </source>
</reference>
<evidence type="ECO:0000259" key="2">
    <source>
        <dbReference type="Pfam" id="PF08906"/>
    </source>
</evidence>
<dbReference type="Pfam" id="PF08887">
    <property type="entry name" value="GAD-like"/>
    <property type="match status" value="1"/>
</dbReference>
<name>A0A1Y1WSK3_9FUNG</name>
<evidence type="ECO:0008006" key="5">
    <source>
        <dbReference type="Google" id="ProtNLM"/>
    </source>
</evidence>
<accession>A0A1Y1WSK3</accession>
<evidence type="ECO:0000313" key="3">
    <source>
        <dbReference type="EMBL" id="ORX76520.1"/>
    </source>
</evidence>
<sequence length="196" mass="22719">MSEGEDSTDLVSIFVNKFKPGDNLVKPDEKTIELATSVIPQELISLWEKYGFGDYGDGIIKVINPYKYSDILYQWLGREDENKLPIFLTAFGDIFYYRKLSDIEDDVSLLSIHYKSIDVCALSFEDFMEEYIVAEDVEEDVLRKSLFLEAKEKYEKLNENEIFFFVPALALGGNEDIKYVNKGDLRVQQNILFQMN</sequence>
<evidence type="ECO:0000259" key="1">
    <source>
        <dbReference type="Pfam" id="PF08887"/>
    </source>
</evidence>
<gene>
    <name evidence="3" type="ORF">BCR32DRAFT_329328</name>
</gene>
<organism evidence="3 4">
    <name type="scientific">Anaeromyces robustus</name>
    <dbReference type="NCBI Taxonomy" id="1754192"/>
    <lineage>
        <taxon>Eukaryota</taxon>
        <taxon>Fungi</taxon>
        <taxon>Fungi incertae sedis</taxon>
        <taxon>Chytridiomycota</taxon>
        <taxon>Chytridiomycota incertae sedis</taxon>
        <taxon>Neocallimastigomycetes</taxon>
        <taxon>Neocallimastigales</taxon>
        <taxon>Neocallimastigaceae</taxon>
        <taxon>Anaeromyces</taxon>
    </lineage>
</organism>
<dbReference type="AlphaFoldDB" id="A0A1Y1WSK3"/>
<dbReference type="InterPro" id="IPR015002">
    <property type="entry name" value="T6SS_Tdi1_C"/>
</dbReference>
<feature type="domain" description="T6SS immunity protein Tdi1 C-terminal" evidence="2">
    <location>
        <begin position="124"/>
        <end position="196"/>
    </location>
</feature>
<keyword evidence="4" id="KW-1185">Reference proteome</keyword>
<dbReference type="EMBL" id="MCFG01000294">
    <property type="protein sequence ID" value="ORX76520.1"/>
    <property type="molecule type" value="Genomic_DNA"/>
</dbReference>
<reference evidence="3 4" key="2">
    <citation type="submission" date="2016-08" db="EMBL/GenBank/DDBJ databases">
        <title>Pervasive Adenine N6-methylation of Active Genes in Fungi.</title>
        <authorList>
            <consortium name="DOE Joint Genome Institute"/>
            <person name="Mondo S.J."/>
            <person name="Dannebaum R.O."/>
            <person name="Kuo R.C."/>
            <person name="Labutti K."/>
            <person name="Haridas S."/>
            <person name="Kuo A."/>
            <person name="Salamov A."/>
            <person name="Ahrendt S.R."/>
            <person name="Lipzen A."/>
            <person name="Sullivan W."/>
            <person name="Andreopoulos W.B."/>
            <person name="Clum A."/>
            <person name="Lindquist E."/>
            <person name="Daum C."/>
            <person name="Ramamoorthy G.K."/>
            <person name="Gryganskyi A."/>
            <person name="Culley D."/>
            <person name="Magnuson J.K."/>
            <person name="James T.Y."/>
            <person name="O'Malley M.A."/>
            <person name="Stajich J.E."/>
            <person name="Spatafora J.W."/>
            <person name="Visel A."/>
            <person name="Grigoriev I.V."/>
        </authorList>
    </citation>
    <scope>NUCLEOTIDE SEQUENCE [LARGE SCALE GENOMIC DNA]</scope>
    <source>
        <strain evidence="3 4">S4</strain>
    </source>
</reference>
<protein>
    <recommendedName>
        <fullName evidence="5">GAD-like protein</fullName>
    </recommendedName>
</protein>
<dbReference type="Proteomes" id="UP000193944">
    <property type="component" value="Unassembled WGS sequence"/>
</dbReference>
<dbReference type="OrthoDB" id="2140012at2759"/>
<comment type="caution">
    <text evidence="3">The sequence shown here is derived from an EMBL/GenBank/DDBJ whole genome shotgun (WGS) entry which is preliminary data.</text>
</comment>
<feature type="domain" description="GAD-related" evidence="1">
    <location>
        <begin position="11"/>
        <end position="98"/>
    </location>
</feature>
<evidence type="ECO:0000313" key="4">
    <source>
        <dbReference type="Proteomes" id="UP000193944"/>
    </source>
</evidence>
<dbReference type="Pfam" id="PF08906">
    <property type="entry name" value="T6SS_Tdi1_C"/>
    <property type="match status" value="1"/>
</dbReference>